<organism evidence="1 2">
    <name type="scientific">Xenorhabdus szentirmaii DSM 16338</name>
    <dbReference type="NCBI Taxonomy" id="1427518"/>
    <lineage>
        <taxon>Bacteria</taxon>
        <taxon>Pseudomonadati</taxon>
        <taxon>Pseudomonadota</taxon>
        <taxon>Gammaproteobacteria</taxon>
        <taxon>Enterobacterales</taxon>
        <taxon>Morganellaceae</taxon>
        <taxon>Xenorhabdus</taxon>
    </lineage>
</organism>
<dbReference type="AlphaFoldDB" id="W1J2B1"/>
<reference evidence="1" key="1">
    <citation type="submission" date="2013-11" db="EMBL/GenBank/DDBJ databases">
        <title>Draft genome sequence and annotation of the entomopathogenic bacteria, Xenorhabdus cabanillasi strain JM26 and Xenorhabdus szentirmai strain DSM 16338.</title>
        <authorList>
            <person name="Gualtieri M."/>
            <person name="Ogier J.C."/>
            <person name="Pages S."/>
            <person name="Givaudan A."/>
            <person name="Gaudriault S."/>
        </authorList>
    </citation>
    <scope>NUCLEOTIDE SEQUENCE [LARGE SCALE GENOMIC DNA]</scope>
    <source>
        <strain evidence="1">DSM 16338</strain>
    </source>
</reference>
<name>W1J2B1_9GAMM</name>
<accession>W1J2B1</accession>
<protein>
    <submittedName>
        <fullName evidence="1">Uncharacterized protein</fullName>
    </submittedName>
</protein>
<keyword evidence="2" id="KW-1185">Reference proteome</keyword>
<sequence length="35" mass="4149">MGFLLHRLYIAFYIFIRVAKSRGEFNHEEMAGYPA</sequence>
<comment type="caution">
    <text evidence="1">The sequence shown here is derived from an EMBL/GenBank/DDBJ whole genome shotgun (WGS) entry which is preliminary data.</text>
</comment>
<proteinExistence type="predicted"/>
<evidence type="ECO:0000313" key="1">
    <source>
        <dbReference type="EMBL" id="CDL84864.1"/>
    </source>
</evidence>
<dbReference type="Proteomes" id="UP000019202">
    <property type="component" value="Unassembled WGS sequence"/>
</dbReference>
<evidence type="ECO:0000313" key="2">
    <source>
        <dbReference type="Proteomes" id="UP000019202"/>
    </source>
</evidence>
<dbReference type="EMBL" id="CBXF010000116">
    <property type="protein sequence ID" value="CDL84864.1"/>
    <property type="molecule type" value="Genomic_DNA"/>
</dbReference>
<gene>
    <name evidence="1" type="ORF">XSR1_550015</name>
</gene>